<name>G5IE04_9FIRM</name>
<reference evidence="3 4" key="1">
    <citation type="submission" date="2011-08" db="EMBL/GenBank/DDBJ databases">
        <title>The Genome Sequence of Clostridium hathewayi WAL-18680.</title>
        <authorList>
            <consortium name="The Broad Institute Genome Sequencing Platform"/>
            <person name="Earl A."/>
            <person name="Ward D."/>
            <person name="Feldgarden M."/>
            <person name="Gevers D."/>
            <person name="Finegold S.M."/>
            <person name="Summanen P.H."/>
            <person name="Molitoris D.R."/>
            <person name="Song M."/>
            <person name="Daigneault M."/>
            <person name="Allen-Vercoe E."/>
            <person name="Young S.K."/>
            <person name="Zeng Q."/>
            <person name="Gargeya S."/>
            <person name="Fitzgerald M."/>
            <person name="Haas B."/>
            <person name="Abouelleil A."/>
            <person name="Alvarado L."/>
            <person name="Arachchi H.M."/>
            <person name="Berlin A."/>
            <person name="Brown A."/>
            <person name="Chapman S.B."/>
            <person name="Chen Z."/>
            <person name="Dunbar C."/>
            <person name="Freedman E."/>
            <person name="Gearin G."/>
            <person name="Gellesch M."/>
            <person name="Goldberg J."/>
            <person name="Griggs A."/>
            <person name="Gujja S."/>
            <person name="Heiman D."/>
            <person name="Howarth C."/>
            <person name="Larson L."/>
            <person name="Lui A."/>
            <person name="MacDonald P.J.P."/>
            <person name="Montmayeur A."/>
            <person name="Murphy C."/>
            <person name="Neiman D."/>
            <person name="Pearson M."/>
            <person name="Priest M."/>
            <person name="Roberts A."/>
            <person name="Saif S."/>
            <person name="Shea T."/>
            <person name="Shenoy N."/>
            <person name="Sisk P."/>
            <person name="Stolte C."/>
            <person name="Sykes S."/>
            <person name="Wortman J."/>
            <person name="Nusbaum C."/>
            <person name="Birren B."/>
        </authorList>
    </citation>
    <scope>NUCLEOTIDE SEQUENCE [LARGE SCALE GENOMIC DNA]</scope>
    <source>
        <strain evidence="3 4">WAL-18680</strain>
    </source>
</reference>
<comment type="similarity">
    <text evidence="1">Belongs to the SufE family.</text>
</comment>
<dbReference type="EMBL" id="ADLN01000028">
    <property type="protein sequence ID" value="EHI60285.1"/>
    <property type="molecule type" value="Genomic_DNA"/>
</dbReference>
<evidence type="ECO:0000256" key="1">
    <source>
        <dbReference type="ARBA" id="ARBA00010282"/>
    </source>
</evidence>
<organism evidence="3 4">
    <name type="scientific">Hungatella hathewayi WAL-18680</name>
    <dbReference type="NCBI Taxonomy" id="742737"/>
    <lineage>
        <taxon>Bacteria</taxon>
        <taxon>Bacillati</taxon>
        <taxon>Bacillota</taxon>
        <taxon>Clostridia</taxon>
        <taxon>Lachnospirales</taxon>
        <taxon>Lachnospiraceae</taxon>
        <taxon>Hungatella</taxon>
    </lineage>
</organism>
<proteinExistence type="inferred from homology"/>
<evidence type="ECO:0000259" key="2">
    <source>
        <dbReference type="Pfam" id="PF02657"/>
    </source>
</evidence>
<dbReference type="SUPFAM" id="SSF82649">
    <property type="entry name" value="SufE/NifU"/>
    <property type="match status" value="1"/>
</dbReference>
<evidence type="ECO:0000313" key="4">
    <source>
        <dbReference type="Proteomes" id="UP000005384"/>
    </source>
</evidence>
<dbReference type="Pfam" id="PF02657">
    <property type="entry name" value="SufE"/>
    <property type="match status" value="1"/>
</dbReference>
<gene>
    <name evidence="3" type="ORF">HMPREF9473_01731</name>
</gene>
<dbReference type="InterPro" id="IPR003808">
    <property type="entry name" value="Fe-S_metab-assoc_dom"/>
</dbReference>
<dbReference type="PATRIC" id="fig|742737.3.peg.1755"/>
<dbReference type="AlphaFoldDB" id="G5IE04"/>
<dbReference type="PANTHER" id="PTHR43597">
    <property type="entry name" value="SULFUR ACCEPTOR PROTEIN CSDE"/>
    <property type="match status" value="1"/>
</dbReference>
<dbReference type="Proteomes" id="UP000005384">
    <property type="component" value="Unassembled WGS sequence"/>
</dbReference>
<dbReference type="RefSeq" id="WP_006779714.1">
    <property type="nucleotide sequence ID" value="NZ_CP040506.1"/>
</dbReference>
<comment type="caution">
    <text evidence="3">The sequence shown here is derived from an EMBL/GenBank/DDBJ whole genome shotgun (WGS) entry which is preliminary data.</text>
</comment>
<dbReference type="Gene3D" id="3.90.1010.10">
    <property type="match status" value="1"/>
</dbReference>
<dbReference type="HOGENOM" id="CLU_1822690_0_0_9"/>
<sequence length="141" mass="15676">MTNTSEAVNMYTHQFTALQDAGSQCDYLITLGLQKSPAGPIKTDSNRISGCRTAIWINVKGTENCLHFTSESDSLLVCGILAIYEDLYDGKSQEEISSNPPDFLGFISDEVIYPEIKQNGLLKCYKILCTFQKINHNNKGE</sequence>
<evidence type="ECO:0000313" key="3">
    <source>
        <dbReference type="EMBL" id="EHI60285.1"/>
    </source>
</evidence>
<dbReference type="PANTHER" id="PTHR43597:SF5">
    <property type="entry name" value="SUFE-LIKE PROTEIN 2, CHLOROPLASTIC"/>
    <property type="match status" value="1"/>
</dbReference>
<protein>
    <recommendedName>
        <fullName evidence="2">Fe-S metabolism associated domain-containing protein</fullName>
    </recommendedName>
</protein>
<accession>G5IE04</accession>
<feature type="domain" description="Fe-S metabolism associated" evidence="2">
    <location>
        <begin position="13"/>
        <end position="106"/>
    </location>
</feature>
<dbReference type="OrthoDB" id="2067222at2"/>
<keyword evidence="4" id="KW-1185">Reference proteome</keyword>